<feature type="chain" id="PRO_5046518253" description="Cupin domain-containing protein" evidence="1">
    <location>
        <begin position="24"/>
        <end position="128"/>
    </location>
</feature>
<dbReference type="SUPFAM" id="SSF51182">
    <property type="entry name" value="RmlC-like cupins"/>
    <property type="match status" value="1"/>
</dbReference>
<sequence>MKTRFTSALVAICFMLNVAPSFASNGAANGPTTRTTKVFHQVVKTENVRILSLELAPGEFLDYHSNPEQEAYAASDGTLKMVTPDGSVKEVSVKTGDRLWMDLTHFKNWNTGDKTFKIVVLEPSVAKN</sequence>
<comment type="caution">
    <text evidence="2">The sequence shown here is derived from an EMBL/GenBank/DDBJ whole genome shotgun (WGS) entry which is preliminary data.</text>
</comment>
<organism evidence="2 3">
    <name type="scientific">Rufibacter roseus</name>
    <dbReference type="NCBI Taxonomy" id="1567108"/>
    <lineage>
        <taxon>Bacteria</taxon>
        <taxon>Pseudomonadati</taxon>
        <taxon>Bacteroidota</taxon>
        <taxon>Cytophagia</taxon>
        <taxon>Cytophagales</taxon>
        <taxon>Hymenobacteraceae</taxon>
        <taxon>Rufibacter</taxon>
    </lineage>
</organism>
<dbReference type="Proteomes" id="UP001596405">
    <property type="component" value="Unassembled WGS sequence"/>
</dbReference>
<evidence type="ECO:0000313" key="3">
    <source>
        <dbReference type="Proteomes" id="UP001596405"/>
    </source>
</evidence>
<accession>A0ABW2DNG1</accession>
<dbReference type="InterPro" id="IPR011051">
    <property type="entry name" value="RmlC_Cupin_sf"/>
</dbReference>
<feature type="signal peptide" evidence="1">
    <location>
        <begin position="1"/>
        <end position="23"/>
    </location>
</feature>
<evidence type="ECO:0000313" key="2">
    <source>
        <dbReference type="EMBL" id="MFC6997884.1"/>
    </source>
</evidence>
<gene>
    <name evidence="2" type="ORF">ACFQHR_09610</name>
</gene>
<name>A0ABW2DNG1_9BACT</name>
<keyword evidence="3" id="KW-1185">Reference proteome</keyword>
<dbReference type="EMBL" id="JBHSYQ010000003">
    <property type="protein sequence ID" value="MFC6997884.1"/>
    <property type="molecule type" value="Genomic_DNA"/>
</dbReference>
<reference evidence="3" key="1">
    <citation type="journal article" date="2019" name="Int. J. Syst. Evol. Microbiol.">
        <title>The Global Catalogue of Microorganisms (GCM) 10K type strain sequencing project: providing services to taxonomists for standard genome sequencing and annotation.</title>
        <authorList>
            <consortium name="The Broad Institute Genomics Platform"/>
            <consortium name="The Broad Institute Genome Sequencing Center for Infectious Disease"/>
            <person name="Wu L."/>
            <person name="Ma J."/>
        </authorList>
    </citation>
    <scope>NUCLEOTIDE SEQUENCE [LARGE SCALE GENOMIC DNA]</scope>
    <source>
        <strain evidence="3">CGMCC 4.7393</strain>
    </source>
</reference>
<keyword evidence="1" id="KW-0732">Signal</keyword>
<dbReference type="Gene3D" id="2.60.120.10">
    <property type="entry name" value="Jelly Rolls"/>
    <property type="match status" value="1"/>
</dbReference>
<proteinExistence type="predicted"/>
<protein>
    <recommendedName>
        <fullName evidence="4">Cupin domain-containing protein</fullName>
    </recommendedName>
</protein>
<evidence type="ECO:0000256" key="1">
    <source>
        <dbReference type="SAM" id="SignalP"/>
    </source>
</evidence>
<dbReference type="RefSeq" id="WP_153042289.1">
    <property type="nucleotide sequence ID" value="NZ_JBHSYQ010000003.1"/>
</dbReference>
<evidence type="ECO:0008006" key="4">
    <source>
        <dbReference type="Google" id="ProtNLM"/>
    </source>
</evidence>
<dbReference type="InterPro" id="IPR014710">
    <property type="entry name" value="RmlC-like_jellyroll"/>
</dbReference>